<dbReference type="PANTHER" id="PTHR46757">
    <property type="entry name" value="SORTING NEXIN-RELATED"/>
    <property type="match status" value="1"/>
</dbReference>
<name>A0AAD8ML99_9APIA</name>
<accession>A0AAD8ML99</accession>
<proteinExistence type="predicted"/>
<reference evidence="1" key="2">
    <citation type="submission" date="2023-05" db="EMBL/GenBank/DDBJ databases">
        <authorList>
            <person name="Schelkunov M.I."/>
        </authorList>
    </citation>
    <scope>NUCLEOTIDE SEQUENCE</scope>
    <source>
        <strain evidence="1">Hsosn_3</strain>
        <tissue evidence="1">Leaf</tissue>
    </source>
</reference>
<dbReference type="EMBL" id="JAUIZM010000006">
    <property type="protein sequence ID" value="KAK1380460.1"/>
    <property type="molecule type" value="Genomic_DNA"/>
</dbReference>
<protein>
    <submittedName>
        <fullName evidence="1">Vps5 domain-containing protein</fullName>
    </submittedName>
</protein>
<sequence length="172" mass="19228">MGETMGELGLAFLKLMKFENQEASYNSQKARAADIKNVATATVKASRLYRELNAQTVKHLDRSSALLTVQTLLTELSSLHSRAEKLDTASSKIFGGDRNRKGEELKEAIKVTEDAKSCAIREYERIKVQNCNIQLRNSLVKALLPGLDRLKDTRAGRNLANKILDLASPRRR</sequence>
<dbReference type="InterPro" id="IPR044279">
    <property type="entry name" value="SNX2A/B"/>
</dbReference>
<keyword evidence="2" id="KW-1185">Reference proteome</keyword>
<dbReference type="AlphaFoldDB" id="A0AAD8ML99"/>
<evidence type="ECO:0000313" key="1">
    <source>
        <dbReference type="EMBL" id="KAK1380460.1"/>
    </source>
</evidence>
<evidence type="ECO:0000313" key="2">
    <source>
        <dbReference type="Proteomes" id="UP001237642"/>
    </source>
</evidence>
<reference evidence="1" key="1">
    <citation type="submission" date="2023-02" db="EMBL/GenBank/DDBJ databases">
        <title>Genome of toxic invasive species Heracleum sosnowskyi carries increased number of genes despite the absence of recent whole-genome duplications.</title>
        <authorList>
            <person name="Schelkunov M."/>
            <person name="Shtratnikova V."/>
            <person name="Makarenko M."/>
            <person name="Klepikova A."/>
            <person name="Omelchenko D."/>
            <person name="Novikova G."/>
            <person name="Obukhova E."/>
            <person name="Bogdanov V."/>
            <person name="Penin A."/>
            <person name="Logacheva M."/>
        </authorList>
    </citation>
    <scope>NUCLEOTIDE SEQUENCE</scope>
    <source>
        <strain evidence="1">Hsosn_3</strain>
        <tissue evidence="1">Leaf</tissue>
    </source>
</reference>
<comment type="caution">
    <text evidence="1">The sequence shown here is derived from an EMBL/GenBank/DDBJ whole genome shotgun (WGS) entry which is preliminary data.</text>
</comment>
<dbReference type="Proteomes" id="UP001237642">
    <property type="component" value="Unassembled WGS sequence"/>
</dbReference>
<organism evidence="1 2">
    <name type="scientific">Heracleum sosnowskyi</name>
    <dbReference type="NCBI Taxonomy" id="360622"/>
    <lineage>
        <taxon>Eukaryota</taxon>
        <taxon>Viridiplantae</taxon>
        <taxon>Streptophyta</taxon>
        <taxon>Embryophyta</taxon>
        <taxon>Tracheophyta</taxon>
        <taxon>Spermatophyta</taxon>
        <taxon>Magnoliopsida</taxon>
        <taxon>eudicotyledons</taxon>
        <taxon>Gunneridae</taxon>
        <taxon>Pentapetalae</taxon>
        <taxon>asterids</taxon>
        <taxon>campanulids</taxon>
        <taxon>Apiales</taxon>
        <taxon>Apiaceae</taxon>
        <taxon>Apioideae</taxon>
        <taxon>apioid superclade</taxon>
        <taxon>Tordylieae</taxon>
        <taxon>Tordyliinae</taxon>
        <taxon>Heracleum</taxon>
    </lineage>
</organism>
<gene>
    <name evidence="1" type="ORF">POM88_027204</name>
</gene>
<dbReference type="PANTHER" id="PTHR46757:SF2">
    <property type="entry name" value="OS05G0346100 PROTEIN"/>
    <property type="match status" value="1"/>
</dbReference>